<comment type="caution">
    <text evidence="1">The sequence shown here is derived from an EMBL/GenBank/DDBJ whole genome shotgun (WGS) entry which is preliminary data.</text>
</comment>
<dbReference type="Gene3D" id="1.10.10.690">
    <property type="entry name" value="YidB-like"/>
    <property type="match status" value="1"/>
</dbReference>
<dbReference type="InterPro" id="IPR045372">
    <property type="entry name" value="YidB"/>
</dbReference>
<feature type="non-terminal residue" evidence="1">
    <location>
        <position position="210"/>
    </location>
</feature>
<dbReference type="InterPro" id="IPR027405">
    <property type="entry name" value="YidB-like"/>
</dbReference>
<protein>
    <submittedName>
        <fullName evidence="1">YidB family protein</fullName>
    </submittedName>
</protein>
<reference evidence="1 2" key="1">
    <citation type="submission" date="2023-01" db="EMBL/GenBank/DDBJ databases">
        <title>Novel species of the genus Vogesella isolated from rivers.</title>
        <authorList>
            <person name="Lu H."/>
        </authorList>
    </citation>
    <scope>NUCLEOTIDE SEQUENCE [LARGE SCALE GENOMIC DNA]</scope>
    <source>
        <strain evidence="1 2">LYT5W</strain>
    </source>
</reference>
<dbReference type="SUPFAM" id="SSF140804">
    <property type="entry name" value="YidB-like"/>
    <property type="match status" value="1"/>
</dbReference>
<dbReference type="RefSeq" id="WP_272773338.1">
    <property type="nucleotide sequence ID" value="NZ_JAQQLE010000017.1"/>
</dbReference>
<evidence type="ECO:0000313" key="1">
    <source>
        <dbReference type="EMBL" id="MDC7715553.1"/>
    </source>
</evidence>
<gene>
    <name evidence="1" type="ORF">PQU96_15670</name>
</gene>
<name>A0ABT5ISL1_9NEIS</name>
<dbReference type="Proteomes" id="UP001222030">
    <property type="component" value="Unassembled WGS sequence"/>
</dbReference>
<dbReference type="Pfam" id="PF20159">
    <property type="entry name" value="YidB"/>
    <property type="match status" value="1"/>
</dbReference>
<evidence type="ECO:0000313" key="2">
    <source>
        <dbReference type="Proteomes" id="UP001222030"/>
    </source>
</evidence>
<organism evidence="1 2">
    <name type="scientific">Vogesella margarita</name>
    <dbReference type="NCBI Taxonomy" id="2984199"/>
    <lineage>
        <taxon>Bacteria</taxon>
        <taxon>Pseudomonadati</taxon>
        <taxon>Pseudomonadota</taxon>
        <taxon>Betaproteobacteria</taxon>
        <taxon>Neisseriales</taxon>
        <taxon>Chromobacteriaceae</taxon>
        <taxon>Vogesella</taxon>
    </lineage>
</organism>
<accession>A0ABT5ISL1</accession>
<proteinExistence type="predicted"/>
<keyword evidence="2" id="KW-1185">Reference proteome</keyword>
<sequence length="210" mass="21772">MSLFNQLGSLLDNGGDSNWLSSANTLLEQNGGVSGLVEKFQSGGLGEIVNSWVGTGSNLGITPEQIESVLGQSQLGDIAAKLGLDSSQLSQQLAEHLPTLVDSLTPGGELPADNLLAQGLDLAKGGCSTAEHGSGCRPHIPTRWARLAAVSPKAKPGRQAGLSAFSASCAPQSTKPSSIELGFVRGVWRCPTFTQVSALSSALRRFTVLF</sequence>
<dbReference type="EMBL" id="JAQQLE010000017">
    <property type="protein sequence ID" value="MDC7715553.1"/>
    <property type="molecule type" value="Genomic_DNA"/>
</dbReference>